<dbReference type="AlphaFoldDB" id="A0A0E9VTS2"/>
<name>A0A0E9VTS2_ANGAN</name>
<evidence type="ECO:0000313" key="1">
    <source>
        <dbReference type="EMBL" id="JAH81416.1"/>
    </source>
</evidence>
<dbReference type="EMBL" id="GBXM01027161">
    <property type="protein sequence ID" value="JAH81416.1"/>
    <property type="molecule type" value="Transcribed_RNA"/>
</dbReference>
<reference evidence="1" key="2">
    <citation type="journal article" date="2015" name="Fish Shellfish Immunol.">
        <title>Early steps in the European eel (Anguilla anguilla)-Vibrio vulnificus interaction in the gills: Role of the RtxA13 toxin.</title>
        <authorList>
            <person name="Callol A."/>
            <person name="Pajuelo D."/>
            <person name="Ebbesson L."/>
            <person name="Teles M."/>
            <person name="MacKenzie S."/>
            <person name="Amaro C."/>
        </authorList>
    </citation>
    <scope>NUCLEOTIDE SEQUENCE</scope>
</reference>
<proteinExistence type="predicted"/>
<reference evidence="1" key="1">
    <citation type="submission" date="2014-11" db="EMBL/GenBank/DDBJ databases">
        <authorList>
            <person name="Amaro Gonzalez C."/>
        </authorList>
    </citation>
    <scope>NUCLEOTIDE SEQUENCE</scope>
</reference>
<protein>
    <submittedName>
        <fullName evidence="1">Uncharacterized protein</fullName>
    </submittedName>
</protein>
<accession>A0A0E9VTS2</accession>
<organism evidence="1">
    <name type="scientific">Anguilla anguilla</name>
    <name type="common">European freshwater eel</name>
    <name type="synonym">Muraena anguilla</name>
    <dbReference type="NCBI Taxonomy" id="7936"/>
    <lineage>
        <taxon>Eukaryota</taxon>
        <taxon>Metazoa</taxon>
        <taxon>Chordata</taxon>
        <taxon>Craniata</taxon>
        <taxon>Vertebrata</taxon>
        <taxon>Euteleostomi</taxon>
        <taxon>Actinopterygii</taxon>
        <taxon>Neopterygii</taxon>
        <taxon>Teleostei</taxon>
        <taxon>Anguilliformes</taxon>
        <taxon>Anguillidae</taxon>
        <taxon>Anguilla</taxon>
    </lineage>
</organism>
<sequence>MRTHFTALSISGYKIQCIDSALKKGPPPSFLFLSKFEMYFLILSE</sequence>